<feature type="region of interest" description="Disordered" evidence="1">
    <location>
        <begin position="1"/>
        <end position="32"/>
    </location>
</feature>
<organism evidence="2">
    <name type="scientific">Podoviridae sp. ct8Lf7</name>
    <dbReference type="NCBI Taxonomy" id="2827723"/>
    <lineage>
        <taxon>Viruses</taxon>
        <taxon>Duplodnaviria</taxon>
        <taxon>Heunggongvirae</taxon>
        <taxon>Uroviricota</taxon>
        <taxon>Caudoviricetes</taxon>
    </lineage>
</organism>
<evidence type="ECO:0000256" key="1">
    <source>
        <dbReference type="SAM" id="MobiDB-lite"/>
    </source>
</evidence>
<accession>A0A8S5RZW6</accession>
<dbReference type="EMBL" id="BK032511">
    <property type="protein sequence ID" value="DAF44332.1"/>
    <property type="molecule type" value="Genomic_DNA"/>
</dbReference>
<sequence length="32" mass="3554">MVGLIQGASRETKAGSRRKRRGVRDARLQGNE</sequence>
<reference evidence="2" key="1">
    <citation type="journal article" date="2021" name="Proc. Natl. Acad. Sci. U.S.A.">
        <title>A Catalog of Tens of Thousands of Viruses from Human Metagenomes Reveals Hidden Associations with Chronic Diseases.</title>
        <authorList>
            <person name="Tisza M.J."/>
            <person name="Buck C.B."/>
        </authorList>
    </citation>
    <scope>NUCLEOTIDE SEQUENCE</scope>
    <source>
        <strain evidence="2">Ct8Lf7</strain>
    </source>
</reference>
<protein>
    <submittedName>
        <fullName evidence="2">Uncharacterized protein</fullName>
    </submittedName>
</protein>
<feature type="compositionally biased region" description="Basic and acidic residues" evidence="1">
    <location>
        <begin position="23"/>
        <end position="32"/>
    </location>
</feature>
<evidence type="ECO:0000313" key="2">
    <source>
        <dbReference type="EMBL" id="DAF44332.1"/>
    </source>
</evidence>
<name>A0A8S5RZW6_9CAUD</name>
<proteinExistence type="predicted"/>